<keyword evidence="1" id="KW-0812">Transmembrane</keyword>
<feature type="transmembrane region" description="Helical" evidence="1">
    <location>
        <begin position="83"/>
        <end position="103"/>
    </location>
</feature>
<evidence type="ECO:0000256" key="1">
    <source>
        <dbReference type="SAM" id="Phobius"/>
    </source>
</evidence>
<dbReference type="EnsemblPlants" id="PGSC0003DMT400086038">
    <property type="protein sequence ID" value="PGSC0003DMT400086038"/>
    <property type="gene ID" value="PGSC0003DMG400035609"/>
</dbReference>
<keyword evidence="1" id="KW-1133">Transmembrane helix</keyword>
<keyword evidence="4" id="KW-1185">Reference proteome</keyword>
<dbReference type="Proteomes" id="UP000011115">
    <property type="component" value="Unassembled WGS sequence"/>
</dbReference>
<evidence type="ECO:0000259" key="2">
    <source>
        <dbReference type="Pfam" id="PF20167"/>
    </source>
</evidence>
<protein>
    <recommendedName>
        <fullName evidence="2">Putative plant transposon protein domain-containing protein</fullName>
    </recommendedName>
</protein>
<organism evidence="3 4">
    <name type="scientific">Solanum tuberosum</name>
    <name type="common">Potato</name>
    <dbReference type="NCBI Taxonomy" id="4113"/>
    <lineage>
        <taxon>Eukaryota</taxon>
        <taxon>Viridiplantae</taxon>
        <taxon>Streptophyta</taxon>
        <taxon>Embryophyta</taxon>
        <taxon>Tracheophyta</taxon>
        <taxon>Spermatophyta</taxon>
        <taxon>Magnoliopsida</taxon>
        <taxon>eudicotyledons</taxon>
        <taxon>Gunneridae</taxon>
        <taxon>Pentapetalae</taxon>
        <taxon>asterids</taxon>
        <taxon>lamiids</taxon>
        <taxon>Solanales</taxon>
        <taxon>Solanaceae</taxon>
        <taxon>Solanoideae</taxon>
        <taxon>Solaneae</taxon>
        <taxon>Solanum</taxon>
    </lineage>
</organism>
<proteinExistence type="predicted"/>
<feature type="domain" description="Putative plant transposon protein" evidence="2">
    <location>
        <begin position="36"/>
        <end position="98"/>
    </location>
</feature>
<accession>M1DAV3</accession>
<keyword evidence="1" id="KW-0472">Membrane</keyword>
<dbReference type="InParanoid" id="M1DAV3"/>
<dbReference type="Gramene" id="PGSC0003DMT400086038">
    <property type="protein sequence ID" value="PGSC0003DMT400086038"/>
    <property type="gene ID" value="PGSC0003DMG400035609"/>
</dbReference>
<evidence type="ECO:0000313" key="3">
    <source>
        <dbReference type="EnsemblPlants" id="PGSC0003DMT400086038"/>
    </source>
</evidence>
<dbReference type="Pfam" id="PF20167">
    <property type="entry name" value="Transposase_32"/>
    <property type="match status" value="1"/>
</dbReference>
<reference evidence="4" key="1">
    <citation type="journal article" date="2011" name="Nature">
        <title>Genome sequence and analysis of the tuber crop potato.</title>
        <authorList>
            <consortium name="The Potato Genome Sequencing Consortium"/>
        </authorList>
    </citation>
    <scope>NUCLEOTIDE SEQUENCE [LARGE SCALE GENOMIC DNA]</scope>
    <source>
        <strain evidence="4">cv. DM1-3 516 R44</strain>
    </source>
</reference>
<evidence type="ECO:0000313" key="4">
    <source>
        <dbReference type="Proteomes" id="UP000011115"/>
    </source>
</evidence>
<dbReference type="HOGENOM" id="CLU_1889476_0_0_1"/>
<dbReference type="PaxDb" id="4113-PGSC0003DMT400086038"/>
<dbReference type="InterPro" id="IPR046796">
    <property type="entry name" value="Transposase_32_dom"/>
</dbReference>
<name>M1DAV3_SOLTU</name>
<dbReference type="AlphaFoldDB" id="M1DAV3"/>
<sequence length="135" mass="15414">MVREFYAATLKNALLQQAKELDHPPLYPHKYGTSPLCATMANNHLTLERAVMIARLMAGHEFNIAQVIIAEIHEREFRKTTTLLFPFLIFMLCTEATVLVYHIDQYIEVTKTVDVDLIRDEANPVITVKSLAKTN</sequence>
<reference evidence="3" key="2">
    <citation type="submission" date="2015-06" db="UniProtKB">
        <authorList>
            <consortium name="EnsemblPlants"/>
        </authorList>
    </citation>
    <scope>IDENTIFICATION</scope>
    <source>
        <strain evidence="3">DM1-3 516 R44</strain>
    </source>
</reference>